<dbReference type="AlphaFoldDB" id="A0A6F8XWN9"/>
<reference evidence="2 3" key="2">
    <citation type="submission" date="2020-03" db="EMBL/GenBank/DDBJ databases">
        <authorList>
            <person name="Ichikawa N."/>
            <person name="Kimura A."/>
            <person name="Kitahashi Y."/>
            <person name="Uohara A."/>
        </authorList>
    </citation>
    <scope>NUCLEOTIDE SEQUENCE [LARGE SCALE GENOMIC DNA]</scope>
    <source>
        <strain evidence="2 3">NBRC 107702</strain>
    </source>
</reference>
<evidence type="ECO:0000256" key="1">
    <source>
        <dbReference type="SAM" id="SignalP"/>
    </source>
</evidence>
<dbReference type="Proteomes" id="UP000502508">
    <property type="component" value="Chromosome"/>
</dbReference>
<dbReference type="EMBL" id="AP022870">
    <property type="protein sequence ID" value="BCB78264.1"/>
    <property type="molecule type" value="Genomic_DNA"/>
</dbReference>
<organism evidence="2 3">
    <name type="scientific">Phytohabitans flavus</name>
    <dbReference type="NCBI Taxonomy" id="1076124"/>
    <lineage>
        <taxon>Bacteria</taxon>
        <taxon>Bacillati</taxon>
        <taxon>Actinomycetota</taxon>
        <taxon>Actinomycetes</taxon>
        <taxon>Micromonosporales</taxon>
        <taxon>Micromonosporaceae</taxon>
    </lineage>
</organism>
<dbReference type="KEGG" id="pfla:Pflav_046740"/>
<feature type="signal peptide" evidence="1">
    <location>
        <begin position="1"/>
        <end position="33"/>
    </location>
</feature>
<accession>A0A6F8XWN9</accession>
<keyword evidence="1" id="KW-0732">Signal</keyword>
<evidence type="ECO:0000313" key="2">
    <source>
        <dbReference type="EMBL" id="BCB78264.1"/>
    </source>
</evidence>
<evidence type="ECO:0000313" key="3">
    <source>
        <dbReference type="Proteomes" id="UP000502508"/>
    </source>
</evidence>
<name>A0A6F8XWN9_9ACTN</name>
<reference evidence="2 3" key="1">
    <citation type="submission" date="2020-03" db="EMBL/GenBank/DDBJ databases">
        <title>Whole genome shotgun sequence of Phytohabitans flavus NBRC 107702.</title>
        <authorList>
            <person name="Komaki H."/>
            <person name="Tamura T."/>
        </authorList>
    </citation>
    <scope>NUCLEOTIDE SEQUENCE [LARGE SCALE GENOMIC DNA]</scope>
    <source>
        <strain evidence="2 3">NBRC 107702</strain>
    </source>
</reference>
<sequence length="627" mass="67349">MRVSPMYRRVGAAVTVITMCGGLLALPSAPAQADPTEVRQLAGVGSFTTQDVMNSLASTITLNGQKPLASYDTSGSSTITTKNSATCTMARPATDMAGEQALSNSRQLGNGCLDFARLSAEPIHTPVGPSPDLAYLPFARDAMSFLVSSSMSRRLSTADLRAIYTCQRPEFHPYLPATGSQLRTDWLRTIGLYSYDKAQYPCVKDTLPGNAPLRDNLGVVVGLFDSQGIVPFSMAQYIAQSLGRVNSTVTASMGLGVITDQSSGAAPLVANTTDYPSGLSYIGFGNNAPKDLTPTRLRAIYTCVDSLVTNGSLTPRMPGPGTIRTAFLAQLGISEADVDRGAYPCLGQWDRNSQLPVNSIAPYPIADYIGELVGLQRDIHKSASLGRIGNYNPYKINASYGAMLVHNVYNAIPVSKTTQSPWKEVFVGPSSLICAQTPTIQWYGFLPMDGGCGVGTPETTLQPQAGGMGPDTVIRPMASGESVTIQHGKCRITGWYTNASRYVAVQGIVLAGQRCWIRVSLSGINYEHRIPWAFDMQYWYYASWLPIPTPDGSHDYRFFWPSLQGGTYTLKTGNMVDYAIFQVTDLDVQPYGYTAGASWGPGNPGMAPANWCDRWNAPGAPPGCTGT</sequence>
<gene>
    <name evidence="2" type="ORF">Pflav_046740</name>
</gene>
<proteinExistence type="predicted"/>
<protein>
    <recommendedName>
        <fullName evidence="4">PBP domain-containing protein</fullName>
    </recommendedName>
</protein>
<evidence type="ECO:0008006" key="4">
    <source>
        <dbReference type="Google" id="ProtNLM"/>
    </source>
</evidence>
<keyword evidence="3" id="KW-1185">Reference proteome</keyword>
<feature type="chain" id="PRO_5026204455" description="PBP domain-containing protein" evidence="1">
    <location>
        <begin position="34"/>
        <end position="627"/>
    </location>
</feature>